<dbReference type="PANTHER" id="PTHR22775">
    <property type="entry name" value="SORTING NEXIN"/>
    <property type="match status" value="1"/>
</dbReference>
<dbReference type="InterPro" id="IPR037436">
    <property type="entry name" value="SNX14_PX"/>
</dbReference>
<evidence type="ECO:0000259" key="4">
    <source>
        <dbReference type="PROSITE" id="PS50132"/>
    </source>
</evidence>
<evidence type="ECO:0000313" key="8">
    <source>
        <dbReference type="Proteomes" id="UP000835052"/>
    </source>
</evidence>
<evidence type="ECO:0000259" key="6">
    <source>
        <dbReference type="PROSITE" id="PS51207"/>
    </source>
</evidence>
<evidence type="ECO:0000259" key="5">
    <source>
        <dbReference type="PROSITE" id="PS50195"/>
    </source>
</evidence>
<dbReference type="GO" id="GO:0097352">
    <property type="term" value="P:autophagosome maturation"/>
    <property type="evidence" value="ECO:0007669"/>
    <property type="project" value="TreeGrafter"/>
</dbReference>
<dbReference type="SMART" id="SM00313">
    <property type="entry name" value="PXA"/>
    <property type="match status" value="1"/>
</dbReference>
<dbReference type="SUPFAM" id="SSF64268">
    <property type="entry name" value="PX domain"/>
    <property type="match status" value="1"/>
</dbReference>
<dbReference type="InterPro" id="IPR013937">
    <property type="entry name" value="Sorting_nexin_C"/>
</dbReference>
<dbReference type="SMART" id="SM00315">
    <property type="entry name" value="RGS"/>
    <property type="match status" value="1"/>
</dbReference>
<dbReference type="Pfam" id="PF00787">
    <property type="entry name" value="PX"/>
    <property type="match status" value="1"/>
</dbReference>
<keyword evidence="3" id="KW-0812">Transmembrane</keyword>
<evidence type="ECO:0008006" key="9">
    <source>
        <dbReference type="Google" id="ProtNLM"/>
    </source>
</evidence>
<dbReference type="InterPro" id="IPR016137">
    <property type="entry name" value="RGS"/>
</dbReference>
<dbReference type="Gene3D" id="3.30.1520.10">
    <property type="entry name" value="Phox-like domain"/>
    <property type="match status" value="1"/>
</dbReference>
<feature type="domain" description="PX" evidence="5">
    <location>
        <begin position="605"/>
        <end position="724"/>
    </location>
</feature>
<dbReference type="PROSITE" id="PS50132">
    <property type="entry name" value="RGS"/>
    <property type="match status" value="1"/>
</dbReference>
<dbReference type="SUPFAM" id="SSF48097">
    <property type="entry name" value="Regulator of G-protein signaling, RGS"/>
    <property type="match status" value="1"/>
</dbReference>
<dbReference type="GO" id="GO:0035091">
    <property type="term" value="F:phosphatidylinositol binding"/>
    <property type="evidence" value="ECO:0007669"/>
    <property type="project" value="InterPro"/>
</dbReference>
<dbReference type="Gene3D" id="1.10.167.10">
    <property type="entry name" value="Regulator of G-protein Signalling 4, domain 2"/>
    <property type="match status" value="1"/>
</dbReference>
<dbReference type="OrthoDB" id="5957963at2759"/>
<organism evidence="7 8">
    <name type="scientific">Caenorhabditis auriculariae</name>
    <dbReference type="NCBI Taxonomy" id="2777116"/>
    <lineage>
        <taxon>Eukaryota</taxon>
        <taxon>Metazoa</taxon>
        <taxon>Ecdysozoa</taxon>
        <taxon>Nematoda</taxon>
        <taxon>Chromadorea</taxon>
        <taxon>Rhabditida</taxon>
        <taxon>Rhabditina</taxon>
        <taxon>Rhabditomorpha</taxon>
        <taxon>Rhabditoidea</taxon>
        <taxon>Rhabditidae</taxon>
        <taxon>Peloderinae</taxon>
        <taxon>Caenorhabditis</taxon>
    </lineage>
</organism>
<dbReference type="InterPro" id="IPR036871">
    <property type="entry name" value="PX_dom_sf"/>
</dbReference>
<dbReference type="InterPro" id="IPR044926">
    <property type="entry name" value="RGS_subdomain_2"/>
</dbReference>
<name>A0A8S1HLX9_9PELO</name>
<dbReference type="Pfam" id="PF08628">
    <property type="entry name" value="Nexin_C"/>
    <property type="match status" value="1"/>
</dbReference>
<feature type="domain" description="PXA" evidence="6">
    <location>
        <begin position="107"/>
        <end position="307"/>
    </location>
</feature>
<keyword evidence="3" id="KW-0472">Membrane</keyword>
<evidence type="ECO:0000313" key="7">
    <source>
        <dbReference type="EMBL" id="CAD6196937.1"/>
    </source>
</evidence>
<dbReference type="PROSITE" id="PS50195">
    <property type="entry name" value="PX"/>
    <property type="match status" value="1"/>
</dbReference>
<dbReference type="Proteomes" id="UP000835052">
    <property type="component" value="Unassembled WGS sequence"/>
</dbReference>
<dbReference type="GO" id="GO:0005770">
    <property type="term" value="C:late endosome"/>
    <property type="evidence" value="ECO:0007669"/>
    <property type="project" value="TreeGrafter"/>
</dbReference>
<dbReference type="PANTHER" id="PTHR22775:SF44">
    <property type="entry name" value="SORTING NEXIN-14"/>
    <property type="match status" value="1"/>
</dbReference>
<feature type="region of interest" description="Disordered" evidence="2">
    <location>
        <begin position="555"/>
        <end position="578"/>
    </location>
</feature>
<dbReference type="SMART" id="SM00312">
    <property type="entry name" value="PX"/>
    <property type="match status" value="1"/>
</dbReference>
<proteinExistence type="inferred from homology"/>
<comment type="similarity">
    <text evidence="1">Belongs to the sorting nexin family.</text>
</comment>
<protein>
    <recommendedName>
        <fullName evidence="9">PXA domain-containing protein</fullName>
    </recommendedName>
</protein>
<keyword evidence="3" id="KW-1133">Transmembrane helix</keyword>
<dbReference type="InterPro" id="IPR003114">
    <property type="entry name" value="Phox_assoc"/>
</dbReference>
<dbReference type="AlphaFoldDB" id="A0A8S1HLX9"/>
<dbReference type="EMBL" id="CAJGYM010000082">
    <property type="protein sequence ID" value="CAD6196937.1"/>
    <property type="molecule type" value="Genomic_DNA"/>
</dbReference>
<evidence type="ECO:0000256" key="1">
    <source>
        <dbReference type="ARBA" id="ARBA00010883"/>
    </source>
</evidence>
<sequence length="984" mass="112626">MSDEETWRDRARKIAADRRFNIAVISVVLTTFSLIAGFGIFPTFILTSSLLFGLWFSTWIFLSTNGQLFDAFLYYISPTLPFVAQHVPPTESEEKFRQMPWEGLTLSPALNESLENLLDVILHQYVNAWYENGISRDKAFLDEIRYQIRYACAKLVRFAKRVDEAKFISETVVPTAMLHFTRLAAIKQKLGKDNIPLSMLEGQVSEKLGDLHLAMASRKAETDYIRQIAEVLIPRLLDETRLAGRSYDDDSPAIMFKNRHEKQWPSQSARFFIRELIANALLLPFFDLITEPDTINYWLILLFDTSTSSAESFDQDEVNRVSFLKGFGESSNDGVPDSLLQLKLTEILRDARQFSMFRMYLQDIRGPTNELNFLAEATRVHECMQRKSISSSQLSYDIWQLFGKFVHESAEERIPIEKEVVEQFQTAVESNDFDKLDRIIETTYQSIYQKMQVNYVVPFCQSECFLGYLCGSPPVFMDELIDRKTQEKRADVTEHAFSLSQLRAKVRKALTSASEDSDSLDSGYGITGTNYRVESQISQDEYATDETPSSLSIEISEENDDSESDRSEPQESPYEESIQAADRLENADARNVLIIDPDARDINNWRVSIGKVAPIQNSMTGRTFFVFVIEVERADAKAHETKKWSIHRSFNEFYVLESKLNEFHGTTLRFSPLPPRKAFVAKDRPFMEQHRLIFSTFLSTLSKQKVLNRSELLLTFLSSNEEFRDNLLLSDLNPWKVMKRMPKKLTREKGQNLRPFLLKTLANCLAPSSKPLVEPDDANSVSVESSSVFAPEQTYASNSNYSSVFGNNFSNITNFLMNSKATLVPWTRSAMDSILLLVFFLLKESTSWICNVLAVLRIISKQTVDMAFHKIFSVTLKKALSESNLAYLVQKMHYSLFSDPSLPATDQEKAMREELAKRRTLEFVENLIQGKAGKLVDGGKAKIVVRQIVESLQFPRLNKQLFYVLLDSLIIELFPEISPNEAIL</sequence>
<dbReference type="Pfam" id="PF00615">
    <property type="entry name" value="RGS"/>
    <property type="match status" value="1"/>
</dbReference>
<evidence type="ECO:0000256" key="2">
    <source>
        <dbReference type="SAM" id="MobiDB-lite"/>
    </source>
</evidence>
<dbReference type="InterPro" id="IPR036305">
    <property type="entry name" value="RGS_sf"/>
</dbReference>
<dbReference type="Pfam" id="PF02194">
    <property type="entry name" value="PXA"/>
    <property type="match status" value="1"/>
</dbReference>
<dbReference type="InterPro" id="IPR001683">
    <property type="entry name" value="PX_dom"/>
</dbReference>
<evidence type="ECO:0000256" key="3">
    <source>
        <dbReference type="SAM" id="Phobius"/>
    </source>
</evidence>
<feature type="domain" description="RGS" evidence="4">
    <location>
        <begin position="343"/>
        <end position="469"/>
    </location>
</feature>
<dbReference type="PROSITE" id="PS51207">
    <property type="entry name" value="PXA"/>
    <property type="match status" value="1"/>
</dbReference>
<dbReference type="CDD" id="cd06877">
    <property type="entry name" value="PX_SNX14"/>
    <property type="match status" value="1"/>
</dbReference>
<keyword evidence="8" id="KW-1185">Reference proteome</keyword>
<gene>
    <name evidence="7" type="ORF">CAUJ_LOCUS12848</name>
</gene>
<reference evidence="7" key="1">
    <citation type="submission" date="2020-10" db="EMBL/GenBank/DDBJ databases">
        <authorList>
            <person name="Kikuchi T."/>
        </authorList>
    </citation>
    <scope>NUCLEOTIDE SEQUENCE</scope>
    <source>
        <strain evidence="7">NKZ352</strain>
    </source>
</reference>
<comment type="caution">
    <text evidence="7">The sequence shown here is derived from an EMBL/GenBank/DDBJ whole genome shotgun (WGS) entry which is preliminary data.</text>
</comment>
<feature type="transmembrane region" description="Helical" evidence="3">
    <location>
        <begin position="20"/>
        <end position="38"/>
    </location>
</feature>
<accession>A0A8S1HLX9</accession>